<name>C6I0Y4_9BACT</name>
<gene>
    <name evidence="1" type="ORF">UBAL3_96120001</name>
</gene>
<dbReference type="EMBL" id="GG693889">
    <property type="protein sequence ID" value="EES51458.1"/>
    <property type="molecule type" value="Genomic_DNA"/>
</dbReference>
<keyword evidence="2" id="KW-1185">Reference proteome</keyword>
<accession>C6I0Y4</accession>
<dbReference type="Proteomes" id="UP000009374">
    <property type="component" value="Unassembled WGS sequence"/>
</dbReference>
<sequence length="87" mass="9894">MLLPETTDLGRAINEFIEINATLDMPREDRKFEGAVVAHVIADKLNDLSPDERHRWVMTLLAYLAEATNLAFQKGVEVERMLIPSEN</sequence>
<proteinExistence type="predicted"/>
<reference evidence="1 2" key="1">
    <citation type="journal article" date="2009" name="Appl. Environ. Microbiol.">
        <title>Community genomic and proteomic analyses of chemoautotrophic iron-oxidizing "Leptospirillum rubarum" (Group II) and "Leptospirillum ferrodiazotrophum" (Group III) bacteria in acid mine drainage biofilms.</title>
        <authorList>
            <person name="Goltsman D.S."/>
            <person name="Denef V.J."/>
            <person name="Singer S.W."/>
            <person name="VerBerkmoes N.C."/>
            <person name="Lefsrud M."/>
            <person name="Mueller R.S."/>
            <person name="Dick G.J."/>
            <person name="Sun C.L."/>
            <person name="Wheeler K.E."/>
            <person name="Zemla A."/>
            <person name="Baker B.J."/>
            <person name="Hauser L."/>
            <person name="Land M."/>
            <person name="Shah M.B."/>
            <person name="Thelen M.P."/>
            <person name="Hettich R.L."/>
            <person name="Banfield J.F."/>
        </authorList>
    </citation>
    <scope>NUCLEOTIDE SEQUENCE [LARGE SCALE GENOMIC DNA]</scope>
</reference>
<organism evidence="1 2">
    <name type="scientific">Leptospirillum ferrodiazotrophum</name>
    <dbReference type="NCBI Taxonomy" id="412449"/>
    <lineage>
        <taxon>Bacteria</taxon>
        <taxon>Pseudomonadati</taxon>
        <taxon>Nitrospirota</taxon>
        <taxon>Nitrospiria</taxon>
        <taxon>Nitrospirales</taxon>
        <taxon>Nitrospiraceae</taxon>
        <taxon>Leptospirillum</taxon>
    </lineage>
</organism>
<evidence type="ECO:0000313" key="2">
    <source>
        <dbReference type="Proteomes" id="UP000009374"/>
    </source>
</evidence>
<dbReference type="AlphaFoldDB" id="C6I0Y4"/>
<protein>
    <submittedName>
        <fullName evidence="1">Uncharacterized protein</fullName>
    </submittedName>
</protein>
<evidence type="ECO:0000313" key="1">
    <source>
        <dbReference type="EMBL" id="EES51458.1"/>
    </source>
</evidence>